<keyword evidence="2" id="KW-1185">Reference proteome</keyword>
<evidence type="ECO:0000313" key="1">
    <source>
        <dbReference type="EMBL" id="KAG8644446.1"/>
    </source>
</evidence>
<comment type="caution">
    <text evidence="1">The sequence shown here is derived from an EMBL/GenBank/DDBJ whole genome shotgun (WGS) entry which is preliminary data.</text>
</comment>
<name>A0ACB7GWX7_MANES</name>
<evidence type="ECO:0000313" key="2">
    <source>
        <dbReference type="Proteomes" id="UP000091857"/>
    </source>
</evidence>
<protein>
    <submittedName>
        <fullName evidence="1">Uncharacterized protein</fullName>
    </submittedName>
</protein>
<dbReference type="EMBL" id="CM004397">
    <property type="protein sequence ID" value="KAG8644446.1"/>
    <property type="molecule type" value="Genomic_DNA"/>
</dbReference>
<reference evidence="2" key="1">
    <citation type="journal article" date="2016" name="Nat. Biotechnol.">
        <title>Sequencing wild and cultivated cassava and related species reveals extensive interspecific hybridization and genetic diversity.</title>
        <authorList>
            <person name="Bredeson J.V."/>
            <person name="Lyons J.B."/>
            <person name="Prochnik S.E."/>
            <person name="Wu G.A."/>
            <person name="Ha C.M."/>
            <person name="Edsinger-Gonzales E."/>
            <person name="Grimwood J."/>
            <person name="Schmutz J."/>
            <person name="Rabbi I.Y."/>
            <person name="Egesi C."/>
            <person name="Nauluvula P."/>
            <person name="Lebot V."/>
            <person name="Ndunguru J."/>
            <person name="Mkamilo G."/>
            <person name="Bart R.S."/>
            <person name="Setter T.L."/>
            <person name="Gleadow R.M."/>
            <person name="Kulakow P."/>
            <person name="Ferguson M.E."/>
            <person name="Rounsley S."/>
            <person name="Rokhsar D.S."/>
        </authorList>
    </citation>
    <scope>NUCLEOTIDE SEQUENCE [LARGE SCALE GENOMIC DNA]</scope>
    <source>
        <strain evidence="2">cv. AM560-2</strain>
    </source>
</reference>
<sequence length="87" mass="9536">MPIAPVIFFAANGFSPLSKKLTDEEDALEENRNRLLSPSEQLLKDLISSAEGRVSLQSSRNCLKTLLVASLFLSISNVEFGVRILEG</sequence>
<accession>A0ACB7GWX7</accession>
<gene>
    <name evidence="1" type="ORF">MANES_11G129708v8</name>
</gene>
<dbReference type="Proteomes" id="UP000091857">
    <property type="component" value="Chromosome 11"/>
</dbReference>
<organism evidence="1 2">
    <name type="scientific">Manihot esculenta</name>
    <name type="common">Cassava</name>
    <name type="synonym">Jatropha manihot</name>
    <dbReference type="NCBI Taxonomy" id="3983"/>
    <lineage>
        <taxon>Eukaryota</taxon>
        <taxon>Viridiplantae</taxon>
        <taxon>Streptophyta</taxon>
        <taxon>Embryophyta</taxon>
        <taxon>Tracheophyta</taxon>
        <taxon>Spermatophyta</taxon>
        <taxon>Magnoliopsida</taxon>
        <taxon>eudicotyledons</taxon>
        <taxon>Gunneridae</taxon>
        <taxon>Pentapetalae</taxon>
        <taxon>rosids</taxon>
        <taxon>fabids</taxon>
        <taxon>Malpighiales</taxon>
        <taxon>Euphorbiaceae</taxon>
        <taxon>Crotonoideae</taxon>
        <taxon>Manihoteae</taxon>
        <taxon>Manihot</taxon>
    </lineage>
</organism>
<proteinExistence type="predicted"/>